<sequence>MLRKHDVGGTFFVVGSMAARHPELIRQIRDSGSELAAHSFTHPDLAGTRGWRFDREMHETQLALVGGAGVTTRLFRPPFSSSPEALDDPGYRVVREAGQFGYVSVFTDLDSDDWNKPGVDAIVRNSTPENGEGGIVLLHDAGGDRSQTVAALDVLIPKLQAQGYRFTTVSEAVGLPPGNQPAQDNDTLAGSLLVGLVGVSMVVVTVLKWALIVVGGLTALRLMLLVVVARRHARQRKGVRWGEPVTDPVTVIVPAYNESANIESTVRSALASNHDVEVIVVDDGSTDGTADLVESLGLPRVRVIRQPNSGKAAALNTGIATASHELIVMVDGDTVFQPDTVHELVQPFADAGVGAVAANVKIANRDTFLTRLQHIEYVIGFNVDRRVYDLTRSMPTIPGAGGAFRRSVLRKVGGLSTQTLAEDTDLTIAIGRAGWRIVYQDTAVTWTEAPTTVRQLARQRFRWTFGTMQAMWKHRRAILQRGASGRMGRFGLLHVMAFQIVLPLTAPVIDIFLVYGLLFLNPAETLLLWTGMLAIQAVGGFFAFKMDGERTSALWLLPAQQLVYRQLMYLALVQSMTAALSGIPVRWQRMRRTGFFRQRAARPVAMKTDLPTVDAPAATASVSMTPVSPGRASTVTVDNAVDTVDNRRDRPGPARERWLDVLRAVALARVVLYHTTGWGWLSIVFPAMGVMFAAGGSLATKSMTSRPAVDVVGSRIRRLLPPLWVLGIVLVPLMLLHGWSTVQTGDNGQYVLDWAELLYWIFPIFDPPSSDWSLAVDATAVLWYVRAYLWFVLLTPMLVRAFRRRPVVTLLAPLALVALNTLAGSPLAVLGPVGSGVEDFGIYGACWVLGIAHRDGVLKAMSLRLLLALAAGAIGLGGWWAVTHSTGETDLNDIPLAQALICAGVVPLLLRGSPSMAWLDRTPGLGRLVTVVNSRAITLYLWHNVAIALAVPVNEWLGIPYSIGAYFGMSVLLTAVAVLSLGWVEDIAARRPLQFLPGGPKHDEPRRRPDRNLVGAKS</sequence>
<feature type="transmembrane region" description="Helical" evidence="5">
    <location>
        <begin position="840"/>
        <end position="858"/>
    </location>
</feature>
<dbReference type="PANTHER" id="PTHR43630:SF1">
    <property type="entry name" value="POLY-BETA-1,6-N-ACETYL-D-GLUCOSAMINE SYNTHASE"/>
    <property type="match status" value="1"/>
</dbReference>
<feature type="transmembrane region" description="Helical" evidence="5">
    <location>
        <begin position="963"/>
        <end position="984"/>
    </location>
</feature>
<comment type="caution">
    <text evidence="7">The sequence shown here is derived from an EMBL/GenBank/DDBJ whole genome shotgun (WGS) entry which is preliminary data.</text>
</comment>
<dbReference type="PANTHER" id="PTHR43630">
    <property type="entry name" value="POLY-BETA-1,6-N-ACETYL-D-GLUCOSAMINE SYNTHASE"/>
    <property type="match status" value="1"/>
</dbReference>
<dbReference type="RefSeq" id="WP_377387807.1">
    <property type="nucleotide sequence ID" value="NZ_JBHSAN010000008.1"/>
</dbReference>
<feature type="transmembrane region" description="Helical" evidence="5">
    <location>
        <begin position="772"/>
        <end position="795"/>
    </location>
</feature>
<comment type="similarity">
    <text evidence="1">Belongs to the glycosyltransferase 2 family.</text>
</comment>
<name>A0ABW5W3G7_9PSEU</name>
<keyword evidence="2 7" id="KW-0328">Glycosyltransferase</keyword>
<feature type="transmembrane region" description="Helical" evidence="5">
    <location>
        <begin position="807"/>
        <end position="828"/>
    </location>
</feature>
<feature type="transmembrane region" description="Helical" evidence="5">
    <location>
        <begin position="719"/>
        <end position="739"/>
    </location>
</feature>
<feature type="transmembrane region" description="Helical" evidence="5">
    <location>
        <begin position="187"/>
        <end position="204"/>
    </location>
</feature>
<proteinExistence type="inferred from homology"/>
<feature type="transmembrane region" description="Helical" evidence="5">
    <location>
        <begin position="526"/>
        <end position="546"/>
    </location>
</feature>
<dbReference type="Gene3D" id="3.20.20.370">
    <property type="entry name" value="Glycoside hydrolase/deacetylase"/>
    <property type="match status" value="1"/>
</dbReference>
<dbReference type="Pfam" id="PF01757">
    <property type="entry name" value="Acyl_transf_3"/>
    <property type="match status" value="1"/>
</dbReference>
<dbReference type="InterPro" id="IPR011330">
    <property type="entry name" value="Glyco_hydro/deAcase_b/a-brl"/>
</dbReference>
<keyword evidence="5" id="KW-0472">Membrane</keyword>
<dbReference type="InterPro" id="IPR002656">
    <property type="entry name" value="Acyl_transf_3_dom"/>
</dbReference>
<feature type="region of interest" description="Disordered" evidence="4">
    <location>
        <begin position="998"/>
        <end position="1018"/>
    </location>
</feature>
<evidence type="ECO:0000256" key="3">
    <source>
        <dbReference type="ARBA" id="ARBA00022679"/>
    </source>
</evidence>
<evidence type="ECO:0000313" key="8">
    <source>
        <dbReference type="Proteomes" id="UP001597478"/>
    </source>
</evidence>
<evidence type="ECO:0000256" key="1">
    <source>
        <dbReference type="ARBA" id="ARBA00006739"/>
    </source>
</evidence>
<dbReference type="EC" id="2.4.-.-" evidence="7"/>
<evidence type="ECO:0000256" key="2">
    <source>
        <dbReference type="ARBA" id="ARBA00022676"/>
    </source>
</evidence>
<dbReference type="CDD" id="cd06423">
    <property type="entry name" value="CESA_like"/>
    <property type="match status" value="1"/>
</dbReference>
<protein>
    <submittedName>
        <fullName evidence="7">Glycosyltransferase</fullName>
        <ecNumber evidence="7">2.4.-.-</ecNumber>
    </submittedName>
</protein>
<dbReference type="InterPro" id="IPR029044">
    <property type="entry name" value="Nucleotide-diphossugar_trans"/>
</dbReference>
<organism evidence="7 8">
    <name type="scientific">Prauserella oleivorans</name>
    <dbReference type="NCBI Taxonomy" id="1478153"/>
    <lineage>
        <taxon>Bacteria</taxon>
        <taxon>Bacillati</taxon>
        <taxon>Actinomycetota</taxon>
        <taxon>Actinomycetes</taxon>
        <taxon>Pseudonocardiales</taxon>
        <taxon>Pseudonocardiaceae</taxon>
        <taxon>Prauserella</taxon>
    </lineage>
</organism>
<keyword evidence="5" id="KW-1133">Transmembrane helix</keyword>
<feature type="transmembrane region" description="Helical" evidence="5">
    <location>
        <begin position="894"/>
        <end position="912"/>
    </location>
</feature>
<feature type="compositionally biased region" description="Basic and acidic residues" evidence="4">
    <location>
        <begin position="1000"/>
        <end position="1011"/>
    </location>
</feature>
<keyword evidence="5" id="KW-0812">Transmembrane</keyword>
<dbReference type="PROSITE" id="PS51677">
    <property type="entry name" value="NODB"/>
    <property type="match status" value="1"/>
</dbReference>
<feature type="transmembrane region" description="Helical" evidence="5">
    <location>
        <begin position="865"/>
        <end position="882"/>
    </location>
</feature>
<keyword evidence="8" id="KW-1185">Reference proteome</keyword>
<dbReference type="EMBL" id="JBHUOF010000001">
    <property type="protein sequence ID" value="MFD2798121.1"/>
    <property type="molecule type" value="Genomic_DNA"/>
</dbReference>
<evidence type="ECO:0000259" key="6">
    <source>
        <dbReference type="PROSITE" id="PS51677"/>
    </source>
</evidence>
<evidence type="ECO:0000256" key="5">
    <source>
        <dbReference type="SAM" id="Phobius"/>
    </source>
</evidence>
<dbReference type="GO" id="GO:0016757">
    <property type="term" value="F:glycosyltransferase activity"/>
    <property type="evidence" value="ECO:0007669"/>
    <property type="project" value="UniProtKB-KW"/>
</dbReference>
<dbReference type="Pfam" id="PF13641">
    <property type="entry name" value="Glyco_tranf_2_3"/>
    <property type="match status" value="1"/>
</dbReference>
<accession>A0ABW5W3G7</accession>
<evidence type="ECO:0000313" key="7">
    <source>
        <dbReference type="EMBL" id="MFD2798121.1"/>
    </source>
</evidence>
<dbReference type="SUPFAM" id="SSF53448">
    <property type="entry name" value="Nucleotide-diphospho-sugar transferases"/>
    <property type="match status" value="1"/>
</dbReference>
<keyword evidence="3 7" id="KW-0808">Transferase</keyword>
<evidence type="ECO:0000256" key="4">
    <source>
        <dbReference type="SAM" id="MobiDB-lite"/>
    </source>
</evidence>
<feature type="transmembrane region" description="Helical" evidence="5">
    <location>
        <begin position="678"/>
        <end position="699"/>
    </location>
</feature>
<dbReference type="Proteomes" id="UP001597478">
    <property type="component" value="Unassembled WGS sequence"/>
</dbReference>
<dbReference type="SUPFAM" id="SSF88713">
    <property type="entry name" value="Glycoside hydrolase/deacetylase"/>
    <property type="match status" value="1"/>
</dbReference>
<feature type="domain" description="NodB homology" evidence="6">
    <location>
        <begin position="1"/>
        <end position="167"/>
    </location>
</feature>
<dbReference type="Gene3D" id="3.90.550.10">
    <property type="entry name" value="Spore Coat Polysaccharide Biosynthesis Protein SpsA, Chain A"/>
    <property type="match status" value="1"/>
</dbReference>
<feature type="transmembrane region" description="Helical" evidence="5">
    <location>
        <begin position="490"/>
        <end position="520"/>
    </location>
</feature>
<dbReference type="InterPro" id="IPR002509">
    <property type="entry name" value="NODB_dom"/>
</dbReference>
<feature type="transmembrane region" description="Helical" evidence="5">
    <location>
        <begin position="924"/>
        <end position="943"/>
    </location>
</feature>
<reference evidence="8" key="1">
    <citation type="journal article" date="2019" name="Int. J. Syst. Evol. Microbiol.">
        <title>The Global Catalogue of Microorganisms (GCM) 10K type strain sequencing project: providing services to taxonomists for standard genome sequencing and annotation.</title>
        <authorList>
            <consortium name="The Broad Institute Genomics Platform"/>
            <consortium name="The Broad Institute Genome Sequencing Center for Infectious Disease"/>
            <person name="Wu L."/>
            <person name="Ma J."/>
        </authorList>
    </citation>
    <scope>NUCLEOTIDE SEQUENCE [LARGE SCALE GENOMIC DNA]</scope>
    <source>
        <strain evidence="8">IBRC-M 10906</strain>
    </source>
</reference>
<gene>
    <name evidence="7" type="ORF">ACFS2C_01780</name>
</gene>
<dbReference type="Pfam" id="PF01522">
    <property type="entry name" value="Polysacc_deac_1"/>
    <property type="match status" value="1"/>
</dbReference>